<feature type="domain" description="Carbohydrate-binding" evidence="2">
    <location>
        <begin position="119"/>
        <end position="204"/>
    </location>
</feature>
<dbReference type="InterPro" id="IPR010502">
    <property type="entry name" value="Carb-bd_dom_fam9"/>
</dbReference>
<evidence type="ECO:0000259" key="2">
    <source>
        <dbReference type="Pfam" id="PF06452"/>
    </source>
</evidence>
<dbReference type="Pfam" id="PF06452">
    <property type="entry name" value="CBM9_1"/>
    <property type="match status" value="1"/>
</dbReference>
<dbReference type="AlphaFoldDB" id="A0A7E6ET93"/>
<keyword evidence="1" id="KW-1133">Transmembrane helix</keyword>
<organism evidence="3 4">
    <name type="scientific">Octopus sinensis</name>
    <name type="common">East Asian common octopus</name>
    <dbReference type="NCBI Taxonomy" id="2607531"/>
    <lineage>
        <taxon>Eukaryota</taxon>
        <taxon>Metazoa</taxon>
        <taxon>Spiralia</taxon>
        <taxon>Lophotrochozoa</taxon>
        <taxon>Mollusca</taxon>
        <taxon>Cephalopoda</taxon>
        <taxon>Coleoidea</taxon>
        <taxon>Octopodiformes</taxon>
        <taxon>Octopoda</taxon>
        <taxon>Incirrata</taxon>
        <taxon>Octopodidae</taxon>
        <taxon>Octopus</taxon>
    </lineage>
</organism>
<keyword evidence="3" id="KW-1185">Reference proteome</keyword>
<dbReference type="PANTHER" id="PTHR35532:SF5">
    <property type="entry name" value="CARBOHYDRATE-BINDING DOMAIN-CONTAINING PROTEIN"/>
    <property type="match status" value="1"/>
</dbReference>
<dbReference type="GO" id="GO:0004553">
    <property type="term" value="F:hydrolase activity, hydrolyzing O-glycosyl compounds"/>
    <property type="evidence" value="ECO:0007669"/>
    <property type="project" value="InterPro"/>
</dbReference>
<feature type="transmembrane region" description="Helical" evidence="1">
    <location>
        <begin position="20"/>
        <end position="42"/>
    </location>
</feature>
<proteinExistence type="predicted"/>
<dbReference type="KEGG" id="osn:115210583"/>
<evidence type="ECO:0000313" key="5">
    <source>
        <dbReference type="RefSeq" id="XP_036358560.1"/>
    </source>
</evidence>
<gene>
    <name evidence="4 5" type="primary">LOC115210583</name>
</gene>
<dbReference type="Proteomes" id="UP000515154">
    <property type="component" value="Linkage group LG4"/>
</dbReference>
<keyword evidence="1" id="KW-0472">Membrane</keyword>
<protein>
    <submittedName>
        <fullName evidence="4 5">Uncharacterized protein LOC115210583</fullName>
    </submittedName>
</protein>
<name>A0A7E6ET93_9MOLL</name>
<dbReference type="SUPFAM" id="SSF49344">
    <property type="entry name" value="CBD9-like"/>
    <property type="match status" value="1"/>
</dbReference>
<dbReference type="Gene3D" id="2.60.40.1190">
    <property type="match status" value="1"/>
</dbReference>
<dbReference type="RefSeq" id="XP_036358560.1">
    <property type="nucleotide sequence ID" value="XM_036502667.1"/>
</dbReference>
<dbReference type="PANTHER" id="PTHR35532">
    <property type="entry name" value="SIMILAR TO POLYHYDROXYALKANOATE DEPOLYMERASE"/>
    <property type="match status" value="1"/>
</dbReference>
<reference evidence="4 5" key="1">
    <citation type="submission" date="2025-08" db="UniProtKB">
        <authorList>
            <consortium name="RefSeq"/>
        </authorList>
    </citation>
    <scope>IDENTIFICATION</scope>
</reference>
<sequence length="434" mass="50169">MASGENEEKKNQFYISVPTLVIVIVVLTVLCVGSGVLLGYYLKLSPQTTNAAEFRNLIQVDDLELNKQKSCEKRDLKANVEAMSFLNRCKDESCKAVTCDLSIPRNYIVYRTAPKSIKVDGSLEETAWTEVHWTKPFVDIRGEDFPLPRFETQVKLRWDDTYLYVAARLQDTDVWANKTLHDTTVYQDNAFQLLLDTERSNHKYKEIVINALGTVSDSMISKPYLNDGEPLFLWESNLLRAVYIDGPVNNPKIPNKFWQVEMALPFKQLTAGTERSNDPPNDLDIWQANFVRSNWEVEVVGNKYEKKFNGDTDWWVWNSPEVSNIHLPNRWGLLQFRTVPVNSTIFQPDPYLPLQKTLSEIYEAEHAYKANTGKYTDDFRRLKLPPYVTSGQCMQKPRIKLDWGGFIASTKPLENNLNQLNIRTDRYMWIGEQT</sequence>
<keyword evidence="1" id="KW-0812">Transmembrane</keyword>
<evidence type="ECO:0000313" key="4">
    <source>
        <dbReference type="RefSeq" id="XP_036358559.1"/>
    </source>
</evidence>
<evidence type="ECO:0000313" key="3">
    <source>
        <dbReference type="Proteomes" id="UP000515154"/>
    </source>
</evidence>
<accession>A0A7E6ET93</accession>
<dbReference type="GO" id="GO:0016052">
    <property type="term" value="P:carbohydrate catabolic process"/>
    <property type="evidence" value="ECO:0007669"/>
    <property type="project" value="InterPro"/>
</dbReference>
<dbReference type="CDD" id="cd09620">
    <property type="entry name" value="CBM9_like_3"/>
    <property type="match status" value="1"/>
</dbReference>
<evidence type="ECO:0000256" key="1">
    <source>
        <dbReference type="SAM" id="Phobius"/>
    </source>
</evidence>
<dbReference type="RefSeq" id="XP_036358559.1">
    <property type="nucleotide sequence ID" value="XM_036502666.1"/>
</dbReference>
<dbReference type="GO" id="GO:0030246">
    <property type="term" value="F:carbohydrate binding"/>
    <property type="evidence" value="ECO:0007669"/>
    <property type="project" value="InterPro"/>
</dbReference>